<evidence type="ECO:0000256" key="12">
    <source>
        <dbReference type="ARBA" id="ARBA00079597"/>
    </source>
</evidence>
<dbReference type="Proteomes" id="UP000694403">
    <property type="component" value="Unplaced"/>
</dbReference>
<dbReference type="PRINTS" id="PR00502">
    <property type="entry name" value="NUDIXFAMILY"/>
</dbReference>
<dbReference type="GO" id="GO:0047631">
    <property type="term" value="F:ADP-ribose diphosphatase activity"/>
    <property type="evidence" value="ECO:0007669"/>
    <property type="project" value="UniProtKB-EC"/>
</dbReference>
<evidence type="ECO:0000256" key="14">
    <source>
        <dbReference type="RuleBase" id="RU003476"/>
    </source>
</evidence>
<accession>A0A8C3XW68</accession>
<dbReference type="Ensembl" id="ENSCSRT00000028282.1">
    <property type="protein sequence ID" value="ENSCSRP00000027160.1"/>
    <property type="gene ID" value="ENSCSRG00000020156.1"/>
</dbReference>
<reference evidence="17" key="2">
    <citation type="submission" date="2025-09" db="UniProtKB">
        <authorList>
            <consortium name="Ensembl"/>
        </authorList>
    </citation>
    <scope>IDENTIFICATION</scope>
</reference>
<evidence type="ECO:0000256" key="1">
    <source>
        <dbReference type="ARBA" id="ARBA00005582"/>
    </source>
</evidence>
<comment type="catalytic activity">
    <reaction evidence="5">
        <text>D-ribose 5-phosphate + ATP + H(+) = ADP-D-ribose + diphosphate</text>
        <dbReference type="Rhea" id="RHEA:50248"/>
        <dbReference type="ChEBI" id="CHEBI:15378"/>
        <dbReference type="ChEBI" id="CHEBI:30616"/>
        <dbReference type="ChEBI" id="CHEBI:33019"/>
        <dbReference type="ChEBI" id="CHEBI:57967"/>
        <dbReference type="ChEBI" id="CHEBI:78346"/>
        <dbReference type="EC" id="2.7.7.96"/>
    </reaction>
</comment>
<dbReference type="FunFam" id="3.90.79.10:FF:000016">
    <property type="entry name" value="ADP-sugar pyrophosphatase isoform X1"/>
    <property type="match status" value="1"/>
</dbReference>
<dbReference type="InterPro" id="IPR000086">
    <property type="entry name" value="NUDIX_hydrolase_dom"/>
</dbReference>
<dbReference type="EC" id="3.6.1.13" evidence="2"/>
<evidence type="ECO:0000256" key="8">
    <source>
        <dbReference type="ARBA" id="ARBA00066482"/>
    </source>
</evidence>
<dbReference type="SUPFAM" id="SSF55811">
    <property type="entry name" value="Nudix"/>
    <property type="match status" value="1"/>
</dbReference>
<evidence type="ECO:0000313" key="18">
    <source>
        <dbReference type="Proteomes" id="UP000694403"/>
    </source>
</evidence>
<evidence type="ECO:0000256" key="3">
    <source>
        <dbReference type="ARBA" id="ARBA00022801"/>
    </source>
</evidence>
<dbReference type="PANTHER" id="PTHR11839">
    <property type="entry name" value="UDP/ADP-SUGAR PYROPHOSPHATASE"/>
    <property type="match status" value="1"/>
</dbReference>
<comment type="catalytic activity">
    <reaction evidence="4">
        <text>ADP-D-ribose + H2O = D-ribose 5-phosphate + AMP + 2 H(+)</text>
        <dbReference type="Rhea" id="RHEA:10412"/>
        <dbReference type="ChEBI" id="CHEBI:15377"/>
        <dbReference type="ChEBI" id="CHEBI:15378"/>
        <dbReference type="ChEBI" id="CHEBI:57967"/>
        <dbReference type="ChEBI" id="CHEBI:78346"/>
        <dbReference type="ChEBI" id="CHEBI:456215"/>
        <dbReference type="EC" id="3.6.1.13"/>
    </reaction>
</comment>
<dbReference type="Pfam" id="PF00293">
    <property type="entry name" value="NUDIX"/>
    <property type="match status" value="1"/>
</dbReference>
<feature type="domain" description="Nudix hydrolase" evidence="16">
    <location>
        <begin position="189"/>
        <end position="309"/>
    </location>
</feature>
<dbReference type="AlphaFoldDB" id="A0A8C3XW68"/>
<evidence type="ECO:0000256" key="2">
    <source>
        <dbReference type="ARBA" id="ARBA00012453"/>
    </source>
</evidence>
<keyword evidence="3 14" id="KW-0378">Hydrolase</keyword>
<organism evidence="17 18">
    <name type="scientific">Chelydra serpentina</name>
    <name type="common">Snapping turtle</name>
    <name type="synonym">Testudo serpentina</name>
    <dbReference type="NCBI Taxonomy" id="8475"/>
    <lineage>
        <taxon>Eukaryota</taxon>
        <taxon>Metazoa</taxon>
        <taxon>Chordata</taxon>
        <taxon>Craniata</taxon>
        <taxon>Vertebrata</taxon>
        <taxon>Euteleostomi</taxon>
        <taxon>Archelosauria</taxon>
        <taxon>Testudinata</taxon>
        <taxon>Testudines</taxon>
        <taxon>Cryptodira</taxon>
        <taxon>Durocryptodira</taxon>
        <taxon>Americhelydia</taxon>
        <taxon>Chelydroidea</taxon>
        <taxon>Chelydridae</taxon>
        <taxon>Chelydra</taxon>
    </lineage>
</organism>
<dbReference type="InterPro" id="IPR020084">
    <property type="entry name" value="NUDIX_hydrolase_CS"/>
</dbReference>
<proteinExistence type="inferred from homology"/>
<dbReference type="InterPro" id="IPR015797">
    <property type="entry name" value="NUDIX_hydrolase-like_dom_sf"/>
</dbReference>
<comment type="similarity">
    <text evidence="1 14">Belongs to the Nudix hydrolase family.</text>
</comment>
<evidence type="ECO:0000256" key="9">
    <source>
        <dbReference type="ARBA" id="ARBA00066488"/>
    </source>
</evidence>
<evidence type="ECO:0000256" key="6">
    <source>
        <dbReference type="ARBA" id="ARBA00051819"/>
    </source>
</evidence>
<dbReference type="Gene3D" id="3.90.79.10">
    <property type="entry name" value="Nucleoside Triphosphate Pyrophosphohydrolase"/>
    <property type="match status" value="1"/>
</dbReference>
<dbReference type="GO" id="GO:0019693">
    <property type="term" value="P:ribose phosphate metabolic process"/>
    <property type="evidence" value="ECO:0007669"/>
    <property type="project" value="TreeGrafter"/>
</dbReference>
<reference evidence="17" key="1">
    <citation type="submission" date="2025-08" db="UniProtKB">
        <authorList>
            <consortium name="Ensembl"/>
        </authorList>
    </citation>
    <scope>IDENTIFICATION</scope>
</reference>
<evidence type="ECO:0000256" key="15">
    <source>
        <dbReference type="SAM" id="MobiDB-lite"/>
    </source>
</evidence>
<dbReference type="PROSITE" id="PS00893">
    <property type="entry name" value="NUDIX_BOX"/>
    <property type="match status" value="1"/>
</dbReference>
<dbReference type="GO" id="GO:0006753">
    <property type="term" value="P:nucleoside phosphate metabolic process"/>
    <property type="evidence" value="ECO:0007669"/>
    <property type="project" value="TreeGrafter"/>
</dbReference>
<comment type="subunit">
    <text evidence="7">Homodimer. Interacts with PARG.</text>
</comment>
<evidence type="ECO:0000256" key="10">
    <source>
        <dbReference type="ARBA" id="ARBA00071227"/>
    </source>
</evidence>
<evidence type="ECO:0000259" key="16">
    <source>
        <dbReference type="PROSITE" id="PS51462"/>
    </source>
</evidence>
<dbReference type="EC" id="2.7.7.96" evidence="9"/>
<dbReference type="InterPro" id="IPR020476">
    <property type="entry name" value="Nudix_hydrolase"/>
</dbReference>
<feature type="region of interest" description="Disordered" evidence="15">
    <location>
        <begin position="30"/>
        <end position="119"/>
    </location>
</feature>
<name>A0A8C3XW68_CHESE</name>
<evidence type="ECO:0000256" key="13">
    <source>
        <dbReference type="ARBA" id="ARBA00084011"/>
    </source>
</evidence>
<protein>
    <recommendedName>
        <fullName evidence="10">ADP-sugar pyrophosphatase</fullName>
        <ecNumber evidence="9">2.7.7.96</ecNumber>
        <ecNumber evidence="2">3.6.1.13</ecNumber>
        <ecNumber evidence="8">3.6.1.58</ecNumber>
    </recommendedName>
    <alternativeName>
        <fullName evidence="13">8-oxo-dGDP phosphatase</fullName>
    </alternativeName>
    <alternativeName>
        <fullName evidence="11">Nuclear ATP-synthesis protein NUDIX5</fullName>
    </alternativeName>
    <alternativeName>
        <fullName evidence="12">Nucleoside diphosphate-linked moiety X motif 5</fullName>
    </alternativeName>
</protein>
<dbReference type="PROSITE" id="PS51462">
    <property type="entry name" value="NUDIX"/>
    <property type="match status" value="1"/>
</dbReference>
<dbReference type="GO" id="GO:0017110">
    <property type="term" value="F:nucleoside diphosphate phosphatase activity"/>
    <property type="evidence" value="ECO:0007669"/>
    <property type="project" value="UniProtKB-ARBA"/>
</dbReference>
<evidence type="ECO:0000256" key="5">
    <source>
        <dbReference type="ARBA" id="ARBA00051147"/>
    </source>
</evidence>
<evidence type="ECO:0000256" key="4">
    <source>
        <dbReference type="ARBA" id="ARBA00049546"/>
    </source>
</evidence>
<dbReference type="GO" id="GO:0005634">
    <property type="term" value="C:nucleus"/>
    <property type="evidence" value="ECO:0007669"/>
    <property type="project" value="TreeGrafter"/>
</dbReference>
<keyword evidence="18" id="KW-1185">Reference proteome</keyword>
<dbReference type="CDD" id="cd18888">
    <property type="entry name" value="NUDIX_ADPRase_Nudt5"/>
    <property type="match status" value="1"/>
</dbReference>
<dbReference type="PANTHER" id="PTHR11839:SF1">
    <property type="entry name" value="ADP-SUGAR PYROPHOSPHATASE"/>
    <property type="match status" value="1"/>
</dbReference>
<evidence type="ECO:0000256" key="7">
    <source>
        <dbReference type="ARBA" id="ARBA00065630"/>
    </source>
</evidence>
<evidence type="ECO:0000313" key="17">
    <source>
        <dbReference type="Ensembl" id="ENSCSRP00000027160.1"/>
    </source>
</evidence>
<evidence type="ECO:0000256" key="11">
    <source>
        <dbReference type="ARBA" id="ARBA00077853"/>
    </source>
</evidence>
<comment type="catalytic activity">
    <reaction evidence="6">
        <text>8-oxo-dGDP + H2O = 8-oxo-dGMP + phosphate + H(+)</text>
        <dbReference type="Rhea" id="RHEA:32063"/>
        <dbReference type="ChEBI" id="CHEBI:15377"/>
        <dbReference type="ChEBI" id="CHEBI:15378"/>
        <dbReference type="ChEBI" id="CHEBI:43474"/>
        <dbReference type="ChEBI" id="CHEBI:63224"/>
        <dbReference type="ChEBI" id="CHEBI:63715"/>
        <dbReference type="EC" id="3.6.1.58"/>
    </reaction>
</comment>
<dbReference type="EC" id="3.6.1.58" evidence="8"/>
<sequence length="309" mass="33757">MVRARKRGYHAENWQCSTCSFFIVAAPSPLPRPEPSAQAQRSRPELAPSAPGRGARRELPASCAGAEGAAAETRKGNPRGWKVGGQVIPARGRERAVSAEEPLARVPASQSPRRGQRSVDFVQEVQETSLKMENKATTEILKSTTASILKEEAITERKWVKLEQTTYVDPSGKTRIWETVKRTTRKEDSSADGVSVIPVLQRTLHYECIVLVKQFRPPMGGYCLEFPAGLIEGNESPESAALRELEEETGYKGDVVECSPAVCLDPGLTNCTTHIVTVTINGDDACNTRPMQKPGESRTICGSCFTTKE</sequence>